<keyword evidence="2" id="KW-0805">Transcription regulation</keyword>
<dbReference type="GO" id="GO:0000978">
    <property type="term" value="F:RNA polymerase II cis-regulatory region sequence-specific DNA binding"/>
    <property type="evidence" value="ECO:0007669"/>
    <property type="project" value="TreeGrafter"/>
</dbReference>
<feature type="coiled-coil region" evidence="6">
    <location>
        <begin position="308"/>
        <end position="335"/>
    </location>
</feature>
<dbReference type="SMART" id="SM00338">
    <property type="entry name" value="BRLZ"/>
    <property type="match status" value="1"/>
</dbReference>
<dbReference type="PANTHER" id="PTHR45996:SF3">
    <property type="entry name" value="CREB-H TRANSCRIPTION FACTOR HOMOLOG LET-607"/>
    <property type="match status" value="1"/>
</dbReference>
<keyword evidence="4" id="KW-0804">Transcription</keyword>
<evidence type="ECO:0000259" key="8">
    <source>
        <dbReference type="PROSITE" id="PS50217"/>
    </source>
</evidence>
<dbReference type="GO" id="GO:0005634">
    <property type="term" value="C:nucleus"/>
    <property type="evidence" value="ECO:0007669"/>
    <property type="project" value="TreeGrafter"/>
</dbReference>
<dbReference type="Pfam" id="PF00170">
    <property type="entry name" value="bZIP_1"/>
    <property type="match status" value="1"/>
</dbReference>
<sequence>MNINDLLNSSGEEANSDMETMDVSLNCDDPELMSSEFFDSVLSLENNMDDVFFSKLEDDINLSSDVSSHLDEVLSPQSYYSESDKNSTSMESLDESGTVLGSMDQFDDTLLMSMFDSAPEYPVTVKKEPEIVQVTTPVQKQPTQILIQNPNNKKCISKPMLTASQIKNATPLKVHPQILKVQPISTNGSPLLVPLNIKSFKILNAPINMATFGNIRKRKIEHTTAEQIHVKSSNQYPSISLTQEEKRLLAKEGIQLPTHHPLTKTEERELKRIRRKIRNKISAQDSRKRKKEYVDGLEERVRVGSQENRNLLQRVRALQKQNKTLIAHVNKLQALICNSTTSKATPSTCLMVVLLSALLVSLPNMKLFDNKPVSNEQEQVAVRRSLLSSPTTAEDALNMEEFLVFKDEEDYDKLVADMENSTDKEISKMLEEMGKKYDNLVSDSNNNSKMSLFSKVMETVQGFLERGKDGIGGPGDEDYGGYRHKRGFIEPDIDEYEPGDGPPLKRGRMDADHESVVTTTTTTTTVKANNLIINVKDK</sequence>
<reference evidence="9" key="2">
    <citation type="submission" date="2022-10" db="EMBL/GenBank/DDBJ databases">
        <authorList>
            <consortium name="ENA_rothamsted_submissions"/>
            <consortium name="culmorum"/>
            <person name="King R."/>
        </authorList>
    </citation>
    <scope>NUCLEOTIDE SEQUENCE</scope>
</reference>
<dbReference type="Gene3D" id="1.20.5.170">
    <property type="match status" value="1"/>
</dbReference>
<evidence type="ECO:0000256" key="7">
    <source>
        <dbReference type="SAM" id="MobiDB-lite"/>
    </source>
</evidence>
<accession>A0A9P0DG15</accession>
<keyword evidence="10" id="KW-1185">Reference proteome</keyword>
<evidence type="ECO:0000256" key="1">
    <source>
        <dbReference type="ARBA" id="ARBA00004648"/>
    </source>
</evidence>
<evidence type="ECO:0000256" key="3">
    <source>
        <dbReference type="ARBA" id="ARBA00023125"/>
    </source>
</evidence>
<feature type="region of interest" description="Disordered" evidence="7">
    <location>
        <begin position="491"/>
        <end position="513"/>
    </location>
</feature>
<evidence type="ECO:0000313" key="10">
    <source>
        <dbReference type="Proteomes" id="UP001153737"/>
    </source>
</evidence>
<keyword evidence="6" id="KW-0175">Coiled coil</keyword>
<reference evidence="9" key="1">
    <citation type="submission" date="2022-01" db="EMBL/GenBank/DDBJ databases">
        <authorList>
            <person name="King R."/>
        </authorList>
    </citation>
    <scope>NUCLEOTIDE SEQUENCE</scope>
</reference>
<dbReference type="OrthoDB" id="674948at2759"/>
<dbReference type="GO" id="GO:0005789">
    <property type="term" value="C:endoplasmic reticulum membrane"/>
    <property type="evidence" value="ECO:0007669"/>
    <property type="project" value="UniProtKB-SubCell"/>
</dbReference>
<protein>
    <recommendedName>
        <fullName evidence="8">BZIP domain-containing protein</fullName>
    </recommendedName>
</protein>
<dbReference type="InterPro" id="IPR004827">
    <property type="entry name" value="bZIP"/>
</dbReference>
<evidence type="ECO:0000313" key="9">
    <source>
        <dbReference type="EMBL" id="CAH1119369.1"/>
    </source>
</evidence>
<evidence type="ECO:0000256" key="4">
    <source>
        <dbReference type="ARBA" id="ARBA00023163"/>
    </source>
</evidence>
<dbReference type="CDD" id="cd14689">
    <property type="entry name" value="bZIP_CREB3"/>
    <property type="match status" value="1"/>
</dbReference>
<proteinExistence type="predicted"/>
<dbReference type="InterPro" id="IPR046347">
    <property type="entry name" value="bZIP_sf"/>
</dbReference>
<comment type="subcellular location">
    <subcellularLocation>
        <location evidence="1">Endoplasmic reticulum membrane</location>
        <topology evidence="1">Single-pass type II membrane protein</topology>
    </subcellularLocation>
</comment>
<feature type="domain" description="BZIP" evidence="8">
    <location>
        <begin position="269"/>
        <end position="332"/>
    </location>
</feature>
<evidence type="ECO:0000256" key="5">
    <source>
        <dbReference type="ARBA" id="ARBA00023242"/>
    </source>
</evidence>
<organism evidence="9 10">
    <name type="scientific">Phaedon cochleariae</name>
    <name type="common">Mustard beetle</name>
    <dbReference type="NCBI Taxonomy" id="80249"/>
    <lineage>
        <taxon>Eukaryota</taxon>
        <taxon>Metazoa</taxon>
        <taxon>Ecdysozoa</taxon>
        <taxon>Arthropoda</taxon>
        <taxon>Hexapoda</taxon>
        <taxon>Insecta</taxon>
        <taxon>Pterygota</taxon>
        <taxon>Neoptera</taxon>
        <taxon>Endopterygota</taxon>
        <taxon>Coleoptera</taxon>
        <taxon>Polyphaga</taxon>
        <taxon>Cucujiformia</taxon>
        <taxon>Chrysomeloidea</taxon>
        <taxon>Chrysomelidae</taxon>
        <taxon>Chrysomelinae</taxon>
        <taxon>Chrysomelini</taxon>
        <taxon>Phaedon</taxon>
    </lineage>
</organism>
<dbReference type="EMBL" id="OU896718">
    <property type="protein sequence ID" value="CAH1119369.1"/>
    <property type="molecule type" value="Genomic_DNA"/>
</dbReference>
<name>A0A9P0DG15_PHACE</name>
<gene>
    <name evidence="9" type="ORF">PHAECO_LOCUS3165</name>
</gene>
<evidence type="ECO:0000256" key="2">
    <source>
        <dbReference type="ARBA" id="ARBA00023015"/>
    </source>
</evidence>
<evidence type="ECO:0000256" key="6">
    <source>
        <dbReference type="SAM" id="Coils"/>
    </source>
</evidence>
<dbReference type="PANTHER" id="PTHR45996">
    <property type="entry name" value="AGAP001464-PB"/>
    <property type="match status" value="1"/>
</dbReference>
<dbReference type="SUPFAM" id="SSF57959">
    <property type="entry name" value="Leucine zipper domain"/>
    <property type="match status" value="1"/>
</dbReference>
<dbReference type="AlphaFoldDB" id="A0A9P0DG15"/>
<dbReference type="PROSITE" id="PS50217">
    <property type="entry name" value="BZIP"/>
    <property type="match status" value="1"/>
</dbReference>
<keyword evidence="3" id="KW-0238">DNA-binding</keyword>
<keyword evidence="5" id="KW-0539">Nucleus</keyword>
<dbReference type="GO" id="GO:0000981">
    <property type="term" value="F:DNA-binding transcription factor activity, RNA polymerase II-specific"/>
    <property type="evidence" value="ECO:0007669"/>
    <property type="project" value="TreeGrafter"/>
</dbReference>
<dbReference type="InterPro" id="IPR051381">
    <property type="entry name" value="CREB_ATF_subfamily"/>
</dbReference>
<dbReference type="Proteomes" id="UP001153737">
    <property type="component" value="Chromosome 12"/>
</dbReference>